<dbReference type="EMBL" id="JAFBCF010000001">
    <property type="protein sequence ID" value="MBM7800401.1"/>
    <property type="molecule type" value="Genomic_DNA"/>
</dbReference>
<organism evidence="2 3">
    <name type="scientific">Microlunatus panaciterrae</name>
    <dbReference type="NCBI Taxonomy" id="400768"/>
    <lineage>
        <taxon>Bacteria</taxon>
        <taxon>Bacillati</taxon>
        <taxon>Actinomycetota</taxon>
        <taxon>Actinomycetes</taxon>
        <taxon>Propionibacteriales</taxon>
        <taxon>Propionibacteriaceae</taxon>
        <taxon>Microlunatus</taxon>
    </lineage>
</organism>
<dbReference type="Pfam" id="PF01738">
    <property type="entry name" value="DLH"/>
    <property type="match status" value="1"/>
</dbReference>
<accession>A0ABS2RQG2</accession>
<dbReference type="Proteomes" id="UP000704762">
    <property type="component" value="Unassembled WGS sequence"/>
</dbReference>
<protein>
    <submittedName>
        <fullName evidence="2">Carboxymethylenebutenolidase</fullName>
        <ecNumber evidence="2">3.1.1.45</ecNumber>
    </submittedName>
</protein>
<name>A0ABS2RQG2_9ACTN</name>
<proteinExistence type="predicted"/>
<evidence type="ECO:0000313" key="3">
    <source>
        <dbReference type="Proteomes" id="UP000704762"/>
    </source>
</evidence>
<dbReference type="SUPFAM" id="SSF53474">
    <property type="entry name" value="alpha/beta-Hydrolases"/>
    <property type="match status" value="1"/>
</dbReference>
<sequence>MPTPAAQPTMISTVSGPMPASRWLPPTGSGPGLVLLQEIFGVSVYIKQRAADLAALGYVVVAPEIYWRLDDSSIDESRPDFLEQAMAVVNRLDWDAAVADGRAALEQLRSMPDVSGGVGLIGFCFGGGLAFNIAAVSDPDVLVSYYGSALPSLLGLAGQVGTPSLHHFGLADAYLDRETVETIRDAVAGPNTVVETYPGAGHAFDNPHPAFHHREASALAWQSTAAFLTDKLAPGRG</sequence>
<evidence type="ECO:0000259" key="1">
    <source>
        <dbReference type="Pfam" id="PF01738"/>
    </source>
</evidence>
<dbReference type="Gene3D" id="3.40.50.1820">
    <property type="entry name" value="alpha/beta hydrolase"/>
    <property type="match status" value="1"/>
</dbReference>
<gene>
    <name evidence="2" type="ORF">JOE57_003322</name>
</gene>
<dbReference type="InterPro" id="IPR029058">
    <property type="entry name" value="AB_hydrolase_fold"/>
</dbReference>
<dbReference type="EC" id="3.1.1.45" evidence="2"/>
<dbReference type="GO" id="GO:0008806">
    <property type="term" value="F:carboxymethylenebutenolidase activity"/>
    <property type="evidence" value="ECO:0007669"/>
    <property type="project" value="UniProtKB-EC"/>
</dbReference>
<keyword evidence="3" id="KW-1185">Reference proteome</keyword>
<dbReference type="PANTHER" id="PTHR46623">
    <property type="entry name" value="CARBOXYMETHYLENEBUTENOLIDASE-RELATED"/>
    <property type="match status" value="1"/>
</dbReference>
<feature type="domain" description="Dienelactone hydrolase" evidence="1">
    <location>
        <begin position="26"/>
        <end position="229"/>
    </location>
</feature>
<keyword evidence="2" id="KW-0378">Hydrolase</keyword>
<dbReference type="InterPro" id="IPR002925">
    <property type="entry name" value="Dienelactn_hydro"/>
</dbReference>
<evidence type="ECO:0000313" key="2">
    <source>
        <dbReference type="EMBL" id="MBM7800401.1"/>
    </source>
</evidence>
<comment type="caution">
    <text evidence="2">The sequence shown here is derived from an EMBL/GenBank/DDBJ whole genome shotgun (WGS) entry which is preliminary data.</text>
</comment>
<dbReference type="PANTHER" id="PTHR46623:SF6">
    <property type="entry name" value="ALPHA_BETA-HYDROLASES SUPERFAMILY PROTEIN"/>
    <property type="match status" value="1"/>
</dbReference>
<dbReference type="RefSeq" id="WP_239578978.1">
    <property type="nucleotide sequence ID" value="NZ_BAAAQP010000003.1"/>
</dbReference>
<dbReference type="InterPro" id="IPR051049">
    <property type="entry name" value="Dienelactone_hydrolase-like"/>
</dbReference>
<reference evidence="2 3" key="1">
    <citation type="submission" date="2021-01" db="EMBL/GenBank/DDBJ databases">
        <title>Sequencing the genomes of 1000 actinobacteria strains.</title>
        <authorList>
            <person name="Klenk H.-P."/>
        </authorList>
    </citation>
    <scope>NUCLEOTIDE SEQUENCE [LARGE SCALE GENOMIC DNA]</scope>
    <source>
        <strain evidence="2 3">DSM 18662</strain>
    </source>
</reference>